<dbReference type="EMBL" id="OU015568">
    <property type="protein sequence ID" value="CAG5090148.1"/>
    <property type="molecule type" value="Genomic_DNA"/>
</dbReference>
<evidence type="ECO:0000256" key="2">
    <source>
        <dbReference type="ARBA" id="ARBA00022837"/>
    </source>
</evidence>
<accession>A0ABN7S0B5</accession>
<reference evidence="4 5" key="1">
    <citation type="submission" date="2021-04" db="EMBL/GenBank/DDBJ databases">
        <authorList>
            <person name="Bliznina A."/>
        </authorList>
    </citation>
    <scope>NUCLEOTIDE SEQUENCE [LARGE SCALE GENOMIC DNA]</scope>
</reference>
<dbReference type="InterPro" id="IPR011992">
    <property type="entry name" value="EF-hand-dom_pair"/>
</dbReference>
<proteinExistence type="predicted"/>
<dbReference type="InterPro" id="IPR018247">
    <property type="entry name" value="EF_Hand_1_Ca_BS"/>
</dbReference>
<dbReference type="InterPro" id="IPR050230">
    <property type="entry name" value="CALM/Myosin/TropC-like"/>
</dbReference>
<dbReference type="SMART" id="SM00054">
    <property type="entry name" value="EFh"/>
    <property type="match status" value="2"/>
</dbReference>
<gene>
    <name evidence="4" type="ORF">OKIOD_LOCUS4036</name>
</gene>
<dbReference type="PROSITE" id="PS50222">
    <property type="entry name" value="EF_HAND_2"/>
    <property type="match status" value="2"/>
</dbReference>
<name>A0ABN7S0B5_OIKDI</name>
<dbReference type="Pfam" id="PF13499">
    <property type="entry name" value="EF-hand_7"/>
    <property type="match status" value="1"/>
</dbReference>
<keyword evidence="5" id="KW-1185">Reference proteome</keyword>
<evidence type="ECO:0000313" key="5">
    <source>
        <dbReference type="Proteomes" id="UP001158576"/>
    </source>
</evidence>
<dbReference type="InterPro" id="IPR002048">
    <property type="entry name" value="EF_hand_dom"/>
</dbReference>
<keyword evidence="1" id="KW-0677">Repeat</keyword>
<dbReference type="CDD" id="cd00051">
    <property type="entry name" value="EFh"/>
    <property type="match status" value="1"/>
</dbReference>
<evidence type="ECO:0000259" key="3">
    <source>
        <dbReference type="PROSITE" id="PS50222"/>
    </source>
</evidence>
<protein>
    <submittedName>
        <fullName evidence="4">Oidioi.mRNA.OKI2018_I69.PAR.g12478.t1.cds</fullName>
    </submittedName>
</protein>
<feature type="domain" description="EF-hand" evidence="3">
    <location>
        <begin position="82"/>
        <end position="117"/>
    </location>
</feature>
<feature type="domain" description="EF-hand" evidence="3">
    <location>
        <begin position="9"/>
        <end position="44"/>
    </location>
</feature>
<organism evidence="4 5">
    <name type="scientific">Oikopleura dioica</name>
    <name type="common">Tunicate</name>
    <dbReference type="NCBI Taxonomy" id="34765"/>
    <lineage>
        <taxon>Eukaryota</taxon>
        <taxon>Metazoa</taxon>
        <taxon>Chordata</taxon>
        <taxon>Tunicata</taxon>
        <taxon>Appendicularia</taxon>
        <taxon>Copelata</taxon>
        <taxon>Oikopleuridae</taxon>
        <taxon>Oikopleura</taxon>
    </lineage>
</organism>
<evidence type="ECO:0000256" key="1">
    <source>
        <dbReference type="ARBA" id="ARBA00022737"/>
    </source>
</evidence>
<keyword evidence="2" id="KW-0106">Calcium</keyword>
<dbReference type="PANTHER" id="PTHR23048">
    <property type="entry name" value="MYOSIN LIGHT CHAIN 1, 3"/>
    <property type="match status" value="1"/>
</dbReference>
<dbReference type="SUPFAM" id="SSF47473">
    <property type="entry name" value="EF-hand"/>
    <property type="match status" value="1"/>
</dbReference>
<evidence type="ECO:0000313" key="4">
    <source>
        <dbReference type="EMBL" id="CAG5090148.1"/>
    </source>
</evidence>
<sequence length="133" mass="15025">MDVTEQARKDVEALKAIFDQFDVNHDGRLSLKEIITCYRRFGQNPTEEEVTKRMSAFRAFDVYAKGSIKASDLAKALEFTEVDPDEAANFIQDLDIDGDGNITYDEFTKHISDSIVREALGVKSEPKAPEDME</sequence>
<dbReference type="PROSITE" id="PS00018">
    <property type="entry name" value="EF_HAND_1"/>
    <property type="match status" value="2"/>
</dbReference>
<dbReference type="Pfam" id="PF13202">
    <property type="entry name" value="EF-hand_5"/>
    <property type="match status" value="1"/>
</dbReference>
<dbReference type="PANTHER" id="PTHR23048:SF0">
    <property type="entry name" value="CALMODULIN LIKE 3"/>
    <property type="match status" value="1"/>
</dbReference>
<dbReference type="Proteomes" id="UP001158576">
    <property type="component" value="Chromosome PAR"/>
</dbReference>
<dbReference type="Gene3D" id="1.10.238.10">
    <property type="entry name" value="EF-hand"/>
    <property type="match status" value="2"/>
</dbReference>